<dbReference type="GO" id="GO:0032153">
    <property type="term" value="C:cell division site"/>
    <property type="evidence" value="ECO:0007669"/>
    <property type="project" value="TreeGrafter"/>
</dbReference>
<evidence type="ECO:0000256" key="10">
    <source>
        <dbReference type="SAM" id="Coils"/>
    </source>
</evidence>
<feature type="coiled-coil region" evidence="10">
    <location>
        <begin position="56"/>
        <end position="90"/>
    </location>
</feature>
<organism evidence="11 12">
    <name type="scientific">Phreatobacter aquaticus</name>
    <dbReference type="NCBI Taxonomy" id="2570229"/>
    <lineage>
        <taxon>Bacteria</taxon>
        <taxon>Pseudomonadati</taxon>
        <taxon>Pseudomonadota</taxon>
        <taxon>Alphaproteobacteria</taxon>
        <taxon>Hyphomicrobiales</taxon>
        <taxon>Phreatobacteraceae</taxon>
        <taxon>Phreatobacter</taxon>
    </lineage>
</organism>
<evidence type="ECO:0000256" key="4">
    <source>
        <dbReference type="ARBA" id="ARBA00022618"/>
    </source>
</evidence>
<keyword evidence="12" id="KW-1185">Reference proteome</keyword>
<keyword evidence="10" id="KW-0175">Coiled coil</keyword>
<keyword evidence="6" id="KW-0131">Cell cycle</keyword>
<comment type="subunit">
    <text evidence="8">Homodimer. Interacts with FtsZ.</text>
</comment>
<dbReference type="PANTHER" id="PTHR34981">
    <property type="entry name" value="CELL DIVISION PROTEIN ZAPA"/>
    <property type="match status" value="1"/>
</dbReference>
<accession>A0A4D7QN91</accession>
<dbReference type="GO" id="GO:0005829">
    <property type="term" value="C:cytosol"/>
    <property type="evidence" value="ECO:0007669"/>
    <property type="project" value="TreeGrafter"/>
</dbReference>
<proteinExistence type="predicted"/>
<dbReference type="EMBL" id="CP039865">
    <property type="protein sequence ID" value="QCK86744.1"/>
    <property type="molecule type" value="Genomic_DNA"/>
</dbReference>
<sequence>MAHVSVTINGRQFRMACDDGQEDHLLKLADDVNGKVDQLKGAFGEIGDTRLTVMAAIMVADELADVKRRLRQAEAEIAATREARALLIERAEVREAQMAEAIEHAVGTIERMTADLMSSGRGGDR</sequence>
<evidence type="ECO:0000256" key="9">
    <source>
        <dbReference type="ARBA" id="ARBA00033158"/>
    </source>
</evidence>
<evidence type="ECO:0000256" key="2">
    <source>
        <dbReference type="ARBA" id="ARBA00015195"/>
    </source>
</evidence>
<evidence type="ECO:0000256" key="6">
    <source>
        <dbReference type="ARBA" id="ARBA00023306"/>
    </source>
</evidence>
<gene>
    <name evidence="11" type="ORF">E8L99_13745</name>
</gene>
<dbReference type="KEGG" id="paqt:E8L99_13745"/>
<evidence type="ECO:0000256" key="1">
    <source>
        <dbReference type="ARBA" id="ARBA00004496"/>
    </source>
</evidence>
<dbReference type="GO" id="GO:0000917">
    <property type="term" value="P:division septum assembly"/>
    <property type="evidence" value="ECO:0007669"/>
    <property type="project" value="UniProtKB-KW"/>
</dbReference>
<evidence type="ECO:0000313" key="11">
    <source>
        <dbReference type="EMBL" id="QCK86744.1"/>
    </source>
</evidence>
<evidence type="ECO:0000256" key="8">
    <source>
        <dbReference type="ARBA" id="ARBA00026068"/>
    </source>
</evidence>
<dbReference type="Pfam" id="PF05164">
    <property type="entry name" value="ZapA"/>
    <property type="match status" value="1"/>
</dbReference>
<dbReference type="Gene3D" id="3.30.160.880">
    <property type="entry name" value="Cell division protein ZapA protomer, N-terminal domain"/>
    <property type="match status" value="1"/>
</dbReference>
<dbReference type="SUPFAM" id="SSF102829">
    <property type="entry name" value="Cell division protein ZapA-like"/>
    <property type="match status" value="1"/>
</dbReference>
<evidence type="ECO:0000313" key="12">
    <source>
        <dbReference type="Proteomes" id="UP000298588"/>
    </source>
</evidence>
<dbReference type="AlphaFoldDB" id="A0A4D7QN91"/>
<dbReference type="PANTHER" id="PTHR34981:SF1">
    <property type="entry name" value="CELL DIVISION PROTEIN ZAPA"/>
    <property type="match status" value="1"/>
</dbReference>
<evidence type="ECO:0000256" key="7">
    <source>
        <dbReference type="ARBA" id="ARBA00024910"/>
    </source>
</evidence>
<dbReference type="InterPro" id="IPR042233">
    <property type="entry name" value="Cell_div_ZapA_N"/>
</dbReference>
<dbReference type="InterPro" id="IPR007838">
    <property type="entry name" value="Cell_div_ZapA-like"/>
</dbReference>
<dbReference type="GO" id="GO:0030428">
    <property type="term" value="C:cell septum"/>
    <property type="evidence" value="ECO:0007669"/>
    <property type="project" value="TreeGrafter"/>
</dbReference>
<reference evidence="11 12" key="1">
    <citation type="submission" date="2019-04" db="EMBL/GenBank/DDBJ databases">
        <title>Phreatobacter aquaticus sp. nov.</title>
        <authorList>
            <person name="Choi A."/>
            <person name="Baek K."/>
        </authorList>
    </citation>
    <scope>NUCLEOTIDE SEQUENCE [LARGE SCALE GENOMIC DNA]</scope>
    <source>
        <strain evidence="11 12">NMCR1094</strain>
    </source>
</reference>
<keyword evidence="4 11" id="KW-0132">Cell division</keyword>
<evidence type="ECO:0000256" key="3">
    <source>
        <dbReference type="ARBA" id="ARBA00022490"/>
    </source>
</evidence>
<evidence type="ECO:0000256" key="5">
    <source>
        <dbReference type="ARBA" id="ARBA00023210"/>
    </source>
</evidence>
<keyword evidence="3" id="KW-0963">Cytoplasm</keyword>
<dbReference type="RefSeq" id="WP_137100075.1">
    <property type="nucleotide sequence ID" value="NZ_CP039865.1"/>
</dbReference>
<comment type="subcellular location">
    <subcellularLocation>
        <location evidence="1">Cytoplasm</location>
    </subcellularLocation>
</comment>
<dbReference type="GO" id="GO:0043093">
    <property type="term" value="P:FtsZ-dependent cytokinesis"/>
    <property type="evidence" value="ECO:0007669"/>
    <property type="project" value="TreeGrafter"/>
</dbReference>
<protein>
    <recommendedName>
        <fullName evidence="2">Cell division protein ZapA</fullName>
    </recommendedName>
    <alternativeName>
        <fullName evidence="9">Z ring-associated protein ZapA</fullName>
    </alternativeName>
</protein>
<dbReference type="OrthoDB" id="9797575at2"/>
<keyword evidence="5" id="KW-0717">Septation</keyword>
<name>A0A4D7QN91_9HYPH</name>
<dbReference type="InterPro" id="IPR036192">
    <property type="entry name" value="Cell_div_ZapA-like_sf"/>
</dbReference>
<comment type="function">
    <text evidence="7">Activator of cell division through the inhibition of FtsZ GTPase activity, therefore promoting FtsZ assembly into bundles of protofilaments necessary for the formation of the division Z ring. It is recruited early at mid-cell but it is not essential for cell division.</text>
</comment>
<dbReference type="Proteomes" id="UP000298588">
    <property type="component" value="Chromosome"/>
</dbReference>
<dbReference type="GO" id="GO:0000921">
    <property type="term" value="P:septin ring assembly"/>
    <property type="evidence" value="ECO:0007669"/>
    <property type="project" value="TreeGrafter"/>
</dbReference>